<evidence type="ECO:0000256" key="2">
    <source>
        <dbReference type="ARBA" id="ARBA00022741"/>
    </source>
</evidence>
<dbReference type="Pfam" id="PF00391">
    <property type="entry name" value="PEP-utilizers"/>
    <property type="match status" value="1"/>
</dbReference>
<dbReference type="InterPro" id="IPR006319">
    <property type="entry name" value="PEP_synth"/>
</dbReference>
<dbReference type="InterPro" id="IPR036637">
    <property type="entry name" value="Phosphohistidine_dom_sf"/>
</dbReference>
<comment type="caution">
    <text evidence="5">The sequence shown here is derived from an EMBL/GenBank/DDBJ whole genome shotgun (WGS) entry which is preliminary data.</text>
</comment>
<dbReference type="GO" id="GO:0005524">
    <property type="term" value="F:ATP binding"/>
    <property type="evidence" value="ECO:0007669"/>
    <property type="project" value="UniProtKB-KW"/>
</dbReference>
<keyword evidence="3" id="KW-0067">ATP-binding</keyword>
<sequence length="366" mass="41459">MTAGFPHIKSEDYQRLFRLKGGLVYLLSDVFGGHYKNLDCLLMGVNGIWTSYLPRKVIEKTLQDGLTLLSSEKFFTQYVKDFQEYKDRSTIFFEVLLKKSQLTREEAVKSFTLISEMFSFYSKTEFFYTDRVYMKLEHNPSKELTHNIEIFEEIKGAGRQYLNQLIFSGGYADQLITLISKQFSVPIEQLKMYRVEEVPRLFDGEAVPEKLLNARAQVFVQYAQDGAMTYIEGEDAKKIVSRFIKESKKEKREIVGVVANKGKAIGKIKVISTDYYSDFSILTRLFDEMDDGDILVAETTSPELMPACKKAGAIITDQGGLLSHAAIVSRELNIPCIVGTGNATEILKDGNKVEVDAENGVVRIIS</sequence>
<dbReference type="AlphaFoldDB" id="A0A1G2U503"/>
<dbReference type="SUPFAM" id="SSF52009">
    <property type="entry name" value="Phosphohistidine domain"/>
    <property type="match status" value="1"/>
</dbReference>
<reference evidence="5 6" key="1">
    <citation type="journal article" date="2016" name="Nat. Commun.">
        <title>Thousands of microbial genomes shed light on interconnected biogeochemical processes in an aquifer system.</title>
        <authorList>
            <person name="Anantharaman K."/>
            <person name="Brown C.T."/>
            <person name="Hug L.A."/>
            <person name="Sharon I."/>
            <person name="Castelle C.J."/>
            <person name="Probst A.J."/>
            <person name="Thomas B.C."/>
            <person name="Singh A."/>
            <person name="Wilkins M.J."/>
            <person name="Karaoz U."/>
            <person name="Brodie E.L."/>
            <person name="Williams K.H."/>
            <person name="Hubbard S.S."/>
            <person name="Banfield J.F."/>
        </authorList>
    </citation>
    <scope>NUCLEOTIDE SEQUENCE [LARGE SCALE GENOMIC DNA]</scope>
</reference>
<dbReference type="GO" id="GO:0008986">
    <property type="term" value="F:pyruvate, water dikinase activity"/>
    <property type="evidence" value="ECO:0007669"/>
    <property type="project" value="InterPro"/>
</dbReference>
<protein>
    <recommendedName>
        <fullName evidence="4">PEP-utilising enzyme mobile domain-containing protein</fullName>
    </recommendedName>
</protein>
<dbReference type="EMBL" id="MHWE01000012">
    <property type="protein sequence ID" value="OHB03932.1"/>
    <property type="molecule type" value="Genomic_DNA"/>
</dbReference>
<dbReference type="Proteomes" id="UP000176800">
    <property type="component" value="Unassembled WGS sequence"/>
</dbReference>
<dbReference type="Gene3D" id="3.50.30.10">
    <property type="entry name" value="Phosphohistidine domain"/>
    <property type="match status" value="1"/>
</dbReference>
<dbReference type="InterPro" id="IPR008279">
    <property type="entry name" value="PEP-util_enz_mobile_dom"/>
</dbReference>
<evidence type="ECO:0000256" key="3">
    <source>
        <dbReference type="ARBA" id="ARBA00022840"/>
    </source>
</evidence>
<proteinExistence type="inferred from homology"/>
<evidence type="ECO:0000256" key="1">
    <source>
        <dbReference type="ARBA" id="ARBA00007837"/>
    </source>
</evidence>
<accession>A0A1G2U503</accession>
<comment type="similarity">
    <text evidence="1">Belongs to the PEP-utilizing enzyme family.</text>
</comment>
<evidence type="ECO:0000259" key="4">
    <source>
        <dbReference type="Pfam" id="PF00391"/>
    </source>
</evidence>
<dbReference type="PANTHER" id="PTHR43030">
    <property type="entry name" value="PHOSPHOENOLPYRUVATE SYNTHASE"/>
    <property type="match status" value="1"/>
</dbReference>
<feature type="domain" description="PEP-utilising enzyme mobile" evidence="4">
    <location>
        <begin position="290"/>
        <end position="360"/>
    </location>
</feature>
<name>A0A1G2U503_9BACT</name>
<dbReference type="PANTHER" id="PTHR43030:SF1">
    <property type="entry name" value="PHOSPHOENOLPYRUVATE SYNTHASE"/>
    <property type="match status" value="1"/>
</dbReference>
<organism evidence="5 6">
    <name type="scientific">Candidatus Zambryskibacteria bacterium RIFCSPLOWO2_01_FULL_45_21</name>
    <dbReference type="NCBI Taxonomy" id="1802761"/>
    <lineage>
        <taxon>Bacteria</taxon>
        <taxon>Candidatus Zambryskiibacteriota</taxon>
    </lineage>
</organism>
<keyword evidence="2" id="KW-0547">Nucleotide-binding</keyword>
<evidence type="ECO:0000313" key="6">
    <source>
        <dbReference type="Proteomes" id="UP000176800"/>
    </source>
</evidence>
<evidence type="ECO:0000313" key="5">
    <source>
        <dbReference type="EMBL" id="OHB03932.1"/>
    </source>
</evidence>
<gene>
    <name evidence="5" type="ORF">A3B14_01200</name>
</gene>